<feature type="transmembrane region" description="Helical" evidence="1">
    <location>
        <begin position="94"/>
        <end position="117"/>
    </location>
</feature>
<reference evidence="2" key="1">
    <citation type="journal article" date="2014" name="Int. J. Syst. Evol. Microbiol.">
        <title>Complete genome of a new Firmicutes species belonging to the dominant human colonic microbiota ('Ruminococcus bicirculans') reveals two chromosomes and a selective capacity to utilize plant glucans.</title>
        <authorList>
            <consortium name="NISC Comparative Sequencing Program"/>
            <person name="Wegmann U."/>
            <person name="Louis P."/>
            <person name="Goesmann A."/>
            <person name="Henrissat B."/>
            <person name="Duncan S.H."/>
            <person name="Flint H.J."/>
        </authorList>
    </citation>
    <scope>NUCLEOTIDE SEQUENCE</scope>
    <source>
        <strain evidence="2">NBRC 103855</strain>
    </source>
</reference>
<accession>A0ABQ5UBC5</accession>
<feature type="transmembrane region" description="Helical" evidence="1">
    <location>
        <begin position="15"/>
        <end position="42"/>
    </location>
</feature>
<keyword evidence="1" id="KW-0472">Membrane</keyword>
<proteinExistence type="predicted"/>
<keyword evidence="3" id="KW-1185">Reference proteome</keyword>
<organism evidence="2 3">
    <name type="scientific">Devosia yakushimensis</name>
    <dbReference type="NCBI Taxonomy" id="470028"/>
    <lineage>
        <taxon>Bacteria</taxon>
        <taxon>Pseudomonadati</taxon>
        <taxon>Pseudomonadota</taxon>
        <taxon>Alphaproteobacteria</taxon>
        <taxon>Hyphomicrobiales</taxon>
        <taxon>Devosiaceae</taxon>
        <taxon>Devosia</taxon>
    </lineage>
</organism>
<dbReference type="EMBL" id="BSNG01000001">
    <property type="protein sequence ID" value="GLQ09394.1"/>
    <property type="molecule type" value="Genomic_DNA"/>
</dbReference>
<name>A0ABQ5UBC5_9HYPH</name>
<dbReference type="RefSeq" id="WP_284389136.1">
    <property type="nucleotide sequence ID" value="NZ_BSNG01000001.1"/>
</dbReference>
<keyword evidence="1" id="KW-1133">Transmembrane helix</keyword>
<reference evidence="2" key="2">
    <citation type="submission" date="2023-01" db="EMBL/GenBank/DDBJ databases">
        <title>Draft genome sequence of Devosia yakushimensis strain NBRC 103855.</title>
        <authorList>
            <person name="Sun Q."/>
            <person name="Mori K."/>
        </authorList>
    </citation>
    <scope>NUCLEOTIDE SEQUENCE</scope>
    <source>
        <strain evidence="2">NBRC 103855</strain>
    </source>
</reference>
<sequence>MSEPNSTPQVTIQQLIALATGTGFGLAVSATVLALLALLLPFVSISTNMGLGLDQSGSFNGFAAAGWVAWLALLIFVAAAASGRVTQLAPYRNILALAGLVASVVTVLFGWFLSPAISQFAEVNRALSSAGSPGNLINIGPHIGMVVLLAAGALLYWSSRKPA</sequence>
<comment type="caution">
    <text evidence="2">The sequence shown here is derived from an EMBL/GenBank/DDBJ whole genome shotgun (WGS) entry which is preliminary data.</text>
</comment>
<dbReference type="Proteomes" id="UP001161406">
    <property type="component" value="Unassembled WGS sequence"/>
</dbReference>
<protein>
    <recommendedName>
        <fullName evidence="4">DUF4149 domain-containing protein</fullName>
    </recommendedName>
</protein>
<keyword evidence="1" id="KW-0812">Transmembrane</keyword>
<evidence type="ECO:0008006" key="4">
    <source>
        <dbReference type="Google" id="ProtNLM"/>
    </source>
</evidence>
<feature type="transmembrane region" description="Helical" evidence="1">
    <location>
        <begin position="62"/>
        <end position="82"/>
    </location>
</feature>
<gene>
    <name evidence="2" type="ORF">GCM10007913_13260</name>
</gene>
<evidence type="ECO:0000256" key="1">
    <source>
        <dbReference type="SAM" id="Phobius"/>
    </source>
</evidence>
<feature type="transmembrane region" description="Helical" evidence="1">
    <location>
        <begin position="137"/>
        <end position="157"/>
    </location>
</feature>
<evidence type="ECO:0000313" key="2">
    <source>
        <dbReference type="EMBL" id="GLQ09394.1"/>
    </source>
</evidence>
<evidence type="ECO:0000313" key="3">
    <source>
        <dbReference type="Proteomes" id="UP001161406"/>
    </source>
</evidence>